<dbReference type="KEGG" id="lst:LSS_05895"/>
<evidence type="ECO:0000313" key="1">
    <source>
        <dbReference type="EMBL" id="EKT87625.1"/>
    </source>
</evidence>
<accession>K8YDR1</accession>
<reference evidence="1 2" key="1">
    <citation type="journal article" date="2012" name="Gene">
        <title>Sequence of Leptospira santarosai serovar Shermani genome and prediction of virulence-associated genes.</title>
        <authorList>
            <person name="Chou L.F."/>
            <person name="Chen Y.T."/>
            <person name="Lu C.W."/>
            <person name="Ko Y.C."/>
            <person name="Tang C.Y."/>
            <person name="Pan M.J."/>
            <person name="Tian Y.C."/>
            <person name="Chiu C.H."/>
            <person name="Hung C.C."/>
            <person name="Yang C.W."/>
        </authorList>
    </citation>
    <scope>NUCLEOTIDE SEQUENCE [LARGE SCALE GENOMIC DNA]</scope>
    <source>
        <strain evidence="1">LT 821</strain>
    </source>
</reference>
<name>K8YDR1_9LEPT</name>
<protein>
    <submittedName>
        <fullName evidence="1">Transposase IS1501</fullName>
    </submittedName>
</protein>
<dbReference type="EMBL" id="CP006694">
    <property type="protein sequence ID" value="EKT87625.1"/>
    <property type="molecule type" value="Genomic_DNA"/>
</dbReference>
<sequence>MIRKGKYSPEFKDQAVKRTLSGAFAIKEVAEPLGITVDEGEVVTVFAED</sequence>
<dbReference type="Proteomes" id="UP000035800">
    <property type="component" value="Chromosome I"/>
</dbReference>
<dbReference type="GO" id="GO:0006313">
    <property type="term" value="P:DNA transposition"/>
    <property type="evidence" value="ECO:0007669"/>
    <property type="project" value="InterPro"/>
</dbReference>
<dbReference type="GO" id="GO:0004803">
    <property type="term" value="F:transposase activity"/>
    <property type="evidence" value="ECO:0007669"/>
    <property type="project" value="InterPro"/>
</dbReference>
<dbReference type="InterPro" id="IPR002514">
    <property type="entry name" value="Transposase_8"/>
</dbReference>
<dbReference type="AlphaFoldDB" id="K8YDR1"/>
<evidence type="ECO:0000313" key="2">
    <source>
        <dbReference type="Proteomes" id="UP000035800"/>
    </source>
</evidence>
<dbReference type="GO" id="GO:0003677">
    <property type="term" value="F:DNA binding"/>
    <property type="evidence" value="ECO:0007669"/>
    <property type="project" value="InterPro"/>
</dbReference>
<dbReference type="Pfam" id="PF01527">
    <property type="entry name" value="HTH_Tnp_1"/>
    <property type="match status" value="1"/>
</dbReference>
<organism evidence="1 2">
    <name type="scientific">Leptospira santarosai serovar Shermani str. LT 821</name>
    <dbReference type="NCBI Taxonomy" id="758847"/>
    <lineage>
        <taxon>Bacteria</taxon>
        <taxon>Pseudomonadati</taxon>
        <taxon>Spirochaetota</taxon>
        <taxon>Spirochaetia</taxon>
        <taxon>Leptospirales</taxon>
        <taxon>Leptospiraceae</taxon>
        <taxon>Leptospira</taxon>
    </lineage>
</organism>
<reference evidence="1 2" key="2">
    <citation type="journal article" date="2014" name="Emerg. Microbes Infect.">
        <title>Potential impact on kidney infection: a whole-genome analysis of Leptospira santarosai serovar Shermani.</title>
        <authorList>
            <person name="Chou L.F."/>
            <person name="Chen T.W."/>
            <person name="Ko Y.C."/>
            <person name="Pan M.J."/>
            <person name="Tian Y.C."/>
            <person name="Chiu C.H."/>
            <person name="Tang P."/>
            <person name="Hung C.C."/>
            <person name="Yang C.W."/>
        </authorList>
    </citation>
    <scope>NUCLEOTIDE SEQUENCE</scope>
    <source>
        <strain evidence="1 2">LT 821</strain>
    </source>
</reference>
<gene>
    <name evidence="1" type="ORF">LSS_05895</name>
</gene>
<proteinExistence type="predicted"/>